<accession>A0A318GY38</accession>
<organism evidence="2 3">
    <name type="scientific">Sphaerotilus hippei</name>
    <dbReference type="NCBI Taxonomy" id="744406"/>
    <lineage>
        <taxon>Bacteria</taxon>
        <taxon>Pseudomonadati</taxon>
        <taxon>Pseudomonadota</taxon>
        <taxon>Betaproteobacteria</taxon>
        <taxon>Burkholderiales</taxon>
        <taxon>Sphaerotilaceae</taxon>
        <taxon>Sphaerotilus</taxon>
    </lineage>
</organism>
<dbReference type="AlphaFoldDB" id="A0A318GY38"/>
<reference evidence="2 3" key="1">
    <citation type="submission" date="2018-05" db="EMBL/GenBank/DDBJ databases">
        <title>Genomic Encyclopedia of Type Strains, Phase IV (KMG-IV): sequencing the most valuable type-strain genomes for metagenomic binning, comparative biology and taxonomic classification.</title>
        <authorList>
            <person name="Goeker M."/>
        </authorList>
    </citation>
    <scope>NUCLEOTIDE SEQUENCE [LARGE SCALE GENOMIC DNA]</scope>
    <source>
        <strain evidence="2 3">DSM 566</strain>
    </source>
</reference>
<protein>
    <submittedName>
        <fullName evidence="2">Uncharacterized protein</fullName>
    </submittedName>
</protein>
<evidence type="ECO:0000256" key="1">
    <source>
        <dbReference type="SAM" id="MobiDB-lite"/>
    </source>
</evidence>
<comment type="caution">
    <text evidence="2">The sequence shown here is derived from an EMBL/GenBank/DDBJ whole genome shotgun (WGS) entry which is preliminary data.</text>
</comment>
<dbReference type="EMBL" id="QJJS01000011">
    <property type="protein sequence ID" value="PXW94947.1"/>
    <property type="molecule type" value="Genomic_DNA"/>
</dbReference>
<dbReference type="Proteomes" id="UP000247811">
    <property type="component" value="Unassembled WGS sequence"/>
</dbReference>
<proteinExistence type="predicted"/>
<gene>
    <name evidence="2" type="ORF">C7444_11130</name>
</gene>
<evidence type="ECO:0000313" key="3">
    <source>
        <dbReference type="Proteomes" id="UP000247811"/>
    </source>
</evidence>
<keyword evidence="3" id="KW-1185">Reference proteome</keyword>
<evidence type="ECO:0000313" key="2">
    <source>
        <dbReference type="EMBL" id="PXW94947.1"/>
    </source>
</evidence>
<feature type="region of interest" description="Disordered" evidence="1">
    <location>
        <begin position="113"/>
        <end position="134"/>
    </location>
</feature>
<sequence length="466" mass="52866">MLEIGRVRTGVSHPVDDVLDHGTVTREQLFDMVWQEPMLRIGERLGVSSSYMARVCTELRVPRPPRGYWAKLEFGKAPERPALPKSRPGDVTEWQPGAVIGKNEREAGCRAKSAVSVDDARSSVPGKTVQRRPREPRLVEKCHPLLVGVKSHFAKTRDSDTGILRPFKRLLVDILSSKEGLDAAMGAADQLFQALTARGHRVTIAPHGGQLRRTEVDLREAPLKGHYVRSAWSPERPTLVYIGEEPIGLTLFEMTEATEMQYVGDSTYVPVSSLSPAQLRRYEQSRYWTTTQERASKRLRLQAYCPAWRVTWVQQWSEAKPGQFASMVPDIVRELEAAGPRLSAQIEAARIKAEEERRKWEEEDRRRREAEAHALQEKRRQEARKDLMAAIAAWDEARVIAEYLAEVERSAQQLDGDERQRLLHRIALAKELVGNDNPLDQLLRWKAPGERGQVVGVGASWHRVRP</sequence>
<name>A0A318GY38_9BURK</name>